<accession>A0A1J5Q9E5</accession>
<dbReference type="EMBL" id="MLJW01001123">
    <property type="protein sequence ID" value="OIQ80008.1"/>
    <property type="molecule type" value="Genomic_DNA"/>
</dbReference>
<dbReference type="Gene3D" id="1.10.10.10">
    <property type="entry name" value="Winged helix-like DNA-binding domain superfamily/Winged helix DNA-binding domain"/>
    <property type="match status" value="1"/>
</dbReference>
<name>A0A1J5Q9E5_9ZZZZ</name>
<reference evidence="1" key="1">
    <citation type="submission" date="2016-10" db="EMBL/GenBank/DDBJ databases">
        <title>Sequence of Gallionella enrichment culture.</title>
        <authorList>
            <person name="Poehlein A."/>
            <person name="Muehling M."/>
            <person name="Daniel R."/>
        </authorList>
    </citation>
    <scope>NUCLEOTIDE SEQUENCE</scope>
</reference>
<comment type="caution">
    <text evidence="1">The sequence shown here is derived from an EMBL/GenBank/DDBJ whole genome shotgun (WGS) entry which is preliminary data.</text>
</comment>
<dbReference type="SUPFAM" id="SSF46785">
    <property type="entry name" value="Winged helix' DNA-binding domain"/>
    <property type="match status" value="1"/>
</dbReference>
<dbReference type="InterPro" id="IPR036390">
    <property type="entry name" value="WH_DNA-bd_sf"/>
</dbReference>
<dbReference type="InterPro" id="IPR036388">
    <property type="entry name" value="WH-like_DNA-bd_sf"/>
</dbReference>
<gene>
    <name evidence="1" type="ORF">GALL_382420</name>
</gene>
<organism evidence="1">
    <name type="scientific">mine drainage metagenome</name>
    <dbReference type="NCBI Taxonomy" id="410659"/>
    <lineage>
        <taxon>unclassified sequences</taxon>
        <taxon>metagenomes</taxon>
        <taxon>ecological metagenomes</taxon>
    </lineage>
</organism>
<proteinExistence type="predicted"/>
<evidence type="ECO:0000313" key="1">
    <source>
        <dbReference type="EMBL" id="OIQ80008.1"/>
    </source>
</evidence>
<protein>
    <submittedName>
        <fullName evidence="1">Uncharacterized protein</fullName>
    </submittedName>
</protein>
<sequence length="116" mass="13395">MKKSPYMRFLGLARLLSSLPGLPALDPVEERLLNQFASFWGNDYRPTVLEALVIDEGISRRTVQRRLDGLLHKGMIRYESDPSDLRIKRIAPTELAEHYYSRYDELLNSVVRNSST</sequence>
<dbReference type="AlphaFoldDB" id="A0A1J5Q9E5"/>